<evidence type="ECO:0000313" key="3">
    <source>
        <dbReference type="Proteomes" id="UP000799444"/>
    </source>
</evidence>
<organism evidence="2 3">
    <name type="scientific">Polyplosphaeria fusca</name>
    <dbReference type="NCBI Taxonomy" id="682080"/>
    <lineage>
        <taxon>Eukaryota</taxon>
        <taxon>Fungi</taxon>
        <taxon>Dikarya</taxon>
        <taxon>Ascomycota</taxon>
        <taxon>Pezizomycotina</taxon>
        <taxon>Dothideomycetes</taxon>
        <taxon>Pleosporomycetidae</taxon>
        <taxon>Pleosporales</taxon>
        <taxon>Tetraplosphaeriaceae</taxon>
        <taxon>Polyplosphaeria</taxon>
    </lineage>
</organism>
<evidence type="ECO:0000256" key="1">
    <source>
        <dbReference type="SAM" id="SignalP"/>
    </source>
</evidence>
<keyword evidence="3" id="KW-1185">Reference proteome</keyword>
<reference evidence="2" key="1">
    <citation type="journal article" date="2020" name="Stud. Mycol.">
        <title>101 Dothideomycetes genomes: a test case for predicting lifestyles and emergence of pathogens.</title>
        <authorList>
            <person name="Haridas S."/>
            <person name="Albert R."/>
            <person name="Binder M."/>
            <person name="Bloem J."/>
            <person name="Labutti K."/>
            <person name="Salamov A."/>
            <person name="Andreopoulos B."/>
            <person name="Baker S."/>
            <person name="Barry K."/>
            <person name="Bills G."/>
            <person name="Bluhm B."/>
            <person name="Cannon C."/>
            <person name="Castanera R."/>
            <person name="Culley D."/>
            <person name="Daum C."/>
            <person name="Ezra D."/>
            <person name="Gonzalez J."/>
            <person name="Henrissat B."/>
            <person name="Kuo A."/>
            <person name="Liang C."/>
            <person name="Lipzen A."/>
            <person name="Lutzoni F."/>
            <person name="Magnuson J."/>
            <person name="Mondo S."/>
            <person name="Nolan M."/>
            <person name="Ohm R."/>
            <person name="Pangilinan J."/>
            <person name="Park H.-J."/>
            <person name="Ramirez L."/>
            <person name="Alfaro M."/>
            <person name="Sun H."/>
            <person name="Tritt A."/>
            <person name="Yoshinaga Y."/>
            <person name="Zwiers L.-H."/>
            <person name="Turgeon B."/>
            <person name="Goodwin S."/>
            <person name="Spatafora J."/>
            <person name="Crous P."/>
            <person name="Grigoriev I."/>
        </authorList>
    </citation>
    <scope>NUCLEOTIDE SEQUENCE</scope>
    <source>
        <strain evidence="2">CBS 125425</strain>
    </source>
</reference>
<dbReference type="EMBL" id="ML996172">
    <property type="protein sequence ID" value="KAF2732708.1"/>
    <property type="molecule type" value="Genomic_DNA"/>
</dbReference>
<keyword evidence="1" id="KW-0732">Signal</keyword>
<feature type="signal peptide" evidence="1">
    <location>
        <begin position="1"/>
        <end position="16"/>
    </location>
</feature>
<name>A0A9P4QRX8_9PLEO</name>
<gene>
    <name evidence="2" type="ORF">EJ04DRAFT_513681</name>
</gene>
<dbReference type="Proteomes" id="UP000799444">
    <property type="component" value="Unassembled WGS sequence"/>
</dbReference>
<proteinExistence type="predicted"/>
<comment type="caution">
    <text evidence="2">The sequence shown here is derived from an EMBL/GenBank/DDBJ whole genome shotgun (WGS) entry which is preliminary data.</text>
</comment>
<sequence>MRLLLLLLMLLGSGFAMPQPFAPFPLASPVPAALVNGSSVLSSTICGHGYKGDAVTNFELIRQFYCQVTPFPVA</sequence>
<feature type="chain" id="PRO_5040297012" evidence="1">
    <location>
        <begin position="17"/>
        <end position="74"/>
    </location>
</feature>
<accession>A0A9P4QRX8</accession>
<protein>
    <submittedName>
        <fullName evidence="2">Uncharacterized protein</fullName>
    </submittedName>
</protein>
<dbReference type="AlphaFoldDB" id="A0A9P4QRX8"/>
<evidence type="ECO:0000313" key="2">
    <source>
        <dbReference type="EMBL" id="KAF2732708.1"/>
    </source>
</evidence>